<gene>
    <name evidence="3" type="ORF">P154DRAFT_200776</name>
</gene>
<accession>A0A6A5WHC2</accession>
<dbReference type="OrthoDB" id="3210850at2759"/>
<feature type="transmembrane region" description="Helical" evidence="2">
    <location>
        <begin position="166"/>
        <end position="188"/>
    </location>
</feature>
<feature type="transmembrane region" description="Helical" evidence="2">
    <location>
        <begin position="125"/>
        <end position="146"/>
    </location>
</feature>
<keyword evidence="2" id="KW-0812">Transmembrane</keyword>
<keyword evidence="2" id="KW-0472">Membrane</keyword>
<evidence type="ECO:0008006" key="5">
    <source>
        <dbReference type="Google" id="ProtNLM"/>
    </source>
</evidence>
<keyword evidence="2" id="KW-1133">Transmembrane helix</keyword>
<feature type="region of interest" description="Disordered" evidence="1">
    <location>
        <begin position="263"/>
        <end position="300"/>
    </location>
</feature>
<keyword evidence="4" id="KW-1185">Reference proteome</keyword>
<dbReference type="PANTHER" id="PTHR38848">
    <property type="entry name" value="G-PROTEIN COUPLED RECEPTORS FAMILY 3 PROFILE DOMAIN-CONTAINING PROTEIN"/>
    <property type="match status" value="1"/>
</dbReference>
<sequence>MATEIVPAQVPVYGDVISTCLSLITFGILAICLTRRIQPVNSWKSLSIASWLVIIIYIDSILFVFATAILSRGLGINESIQICEAAILVCLVCYMTTKVLIYYFLVEKAYIIRGSLRPRFKTKLWLFNFCGMIVPYVVVILLNFVYRIAYINGQGMCIIGMEKKSMFPLIIFDVLVNVYLTILFLVPLRQLYSYQNKRSTPLHRMALRTFLGSCATLISSVVNLTVLMVLRGEPAWICLMCCNADVLFSVVVLHWVTQIDNRPSATSTHSAGPRTNHTSQGMPRSRRGSTSWTEHGTVEQTNQGLKFASTMMTECAAGGDKSAVGDGRGSEDDILELREIRVRTDHKVEFDGASIREDSLTSMRAQSERGVSAEKMV</sequence>
<feature type="transmembrane region" description="Helical" evidence="2">
    <location>
        <begin position="85"/>
        <end position="105"/>
    </location>
</feature>
<feature type="transmembrane region" description="Helical" evidence="2">
    <location>
        <begin position="12"/>
        <end position="34"/>
    </location>
</feature>
<proteinExistence type="predicted"/>
<evidence type="ECO:0000256" key="2">
    <source>
        <dbReference type="SAM" id="Phobius"/>
    </source>
</evidence>
<organism evidence="3 4">
    <name type="scientific">Amniculicola lignicola CBS 123094</name>
    <dbReference type="NCBI Taxonomy" id="1392246"/>
    <lineage>
        <taxon>Eukaryota</taxon>
        <taxon>Fungi</taxon>
        <taxon>Dikarya</taxon>
        <taxon>Ascomycota</taxon>
        <taxon>Pezizomycotina</taxon>
        <taxon>Dothideomycetes</taxon>
        <taxon>Pleosporomycetidae</taxon>
        <taxon>Pleosporales</taxon>
        <taxon>Amniculicolaceae</taxon>
        <taxon>Amniculicola</taxon>
    </lineage>
</organism>
<dbReference type="AlphaFoldDB" id="A0A6A5WHC2"/>
<protein>
    <recommendedName>
        <fullName evidence="5">G-protein coupled receptors family 1 profile domain-containing protein</fullName>
    </recommendedName>
</protein>
<dbReference type="EMBL" id="ML977589">
    <property type="protein sequence ID" value="KAF2000344.1"/>
    <property type="molecule type" value="Genomic_DNA"/>
</dbReference>
<dbReference type="PANTHER" id="PTHR38848:SF3">
    <property type="entry name" value="G-PROTEIN COUPLED RECEPTORS FAMILY 3 PROFILE DOMAIN-CONTAINING PROTEIN"/>
    <property type="match status" value="1"/>
</dbReference>
<feature type="transmembrane region" description="Helical" evidence="2">
    <location>
        <begin position="234"/>
        <end position="256"/>
    </location>
</feature>
<evidence type="ECO:0000313" key="4">
    <source>
        <dbReference type="Proteomes" id="UP000799779"/>
    </source>
</evidence>
<evidence type="ECO:0000313" key="3">
    <source>
        <dbReference type="EMBL" id="KAF2000344.1"/>
    </source>
</evidence>
<evidence type="ECO:0000256" key="1">
    <source>
        <dbReference type="SAM" id="MobiDB-lite"/>
    </source>
</evidence>
<name>A0A6A5WHC2_9PLEO</name>
<reference evidence="3" key="1">
    <citation type="journal article" date="2020" name="Stud. Mycol.">
        <title>101 Dothideomycetes genomes: a test case for predicting lifestyles and emergence of pathogens.</title>
        <authorList>
            <person name="Haridas S."/>
            <person name="Albert R."/>
            <person name="Binder M."/>
            <person name="Bloem J."/>
            <person name="Labutti K."/>
            <person name="Salamov A."/>
            <person name="Andreopoulos B."/>
            <person name="Baker S."/>
            <person name="Barry K."/>
            <person name="Bills G."/>
            <person name="Bluhm B."/>
            <person name="Cannon C."/>
            <person name="Castanera R."/>
            <person name="Culley D."/>
            <person name="Daum C."/>
            <person name="Ezra D."/>
            <person name="Gonzalez J."/>
            <person name="Henrissat B."/>
            <person name="Kuo A."/>
            <person name="Liang C."/>
            <person name="Lipzen A."/>
            <person name="Lutzoni F."/>
            <person name="Magnuson J."/>
            <person name="Mondo S."/>
            <person name="Nolan M."/>
            <person name="Ohm R."/>
            <person name="Pangilinan J."/>
            <person name="Park H.-J."/>
            <person name="Ramirez L."/>
            <person name="Alfaro M."/>
            <person name="Sun H."/>
            <person name="Tritt A."/>
            <person name="Yoshinaga Y."/>
            <person name="Zwiers L.-H."/>
            <person name="Turgeon B."/>
            <person name="Goodwin S."/>
            <person name="Spatafora J."/>
            <person name="Crous P."/>
            <person name="Grigoriev I."/>
        </authorList>
    </citation>
    <scope>NUCLEOTIDE SEQUENCE</scope>
    <source>
        <strain evidence="3">CBS 123094</strain>
    </source>
</reference>
<feature type="transmembrane region" description="Helical" evidence="2">
    <location>
        <begin position="209"/>
        <end position="228"/>
    </location>
</feature>
<dbReference type="Proteomes" id="UP000799779">
    <property type="component" value="Unassembled WGS sequence"/>
</dbReference>
<feature type="transmembrane region" description="Helical" evidence="2">
    <location>
        <begin position="46"/>
        <end position="70"/>
    </location>
</feature>